<feature type="non-terminal residue" evidence="6">
    <location>
        <position position="1"/>
    </location>
</feature>
<dbReference type="AlphaFoldDB" id="A0A6A0AML9"/>
<evidence type="ECO:0000256" key="4">
    <source>
        <dbReference type="ARBA" id="ARBA00023136"/>
    </source>
</evidence>
<organism evidence="6 7">
    <name type="scientific">Haematococcus lacustris</name>
    <name type="common">Green alga</name>
    <name type="synonym">Haematococcus pluvialis</name>
    <dbReference type="NCBI Taxonomy" id="44745"/>
    <lineage>
        <taxon>Eukaryota</taxon>
        <taxon>Viridiplantae</taxon>
        <taxon>Chlorophyta</taxon>
        <taxon>core chlorophytes</taxon>
        <taxon>Chlorophyceae</taxon>
        <taxon>CS clade</taxon>
        <taxon>Chlamydomonadales</taxon>
        <taxon>Haematococcaceae</taxon>
        <taxon>Haematococcus</taxon>
    </lineage>
</organism>
<keyword evidence="7" id="KW-1185">Reference proteome</keyword>
<evidence type="ECO:0000313" key="6">
    <source>
        <dbReference type="EMBL" id="GFH33685.1"/>
    </source>
</evidence>
<evidence type="ECO:0000256" key="2">
    <source>
        <dbReference type="ARBA" id="ARBA00022448"/>
    </source>
</evidence>
<name>A0A6A0AML9_HAELA</name>
<dbReference type="GO" id="GO:0012505">
    <property type="term" value="C:endomembrane system"/>
    <property type="evidence" value="ECO:0007669"/>
    <property type="project" value="UniProtKB-SubCell"/>
</dbReference>
<sequence length="59" mass="6582">DPNVRYLALETLSRLALLPDVLDAIRHHQATVLASLKDADISIRKRAMDLLFTMCDASC</sequence>
<dbReference type="InterPro" id="IPR016024">
    <property type="entry name" value="ARM-type_fold"/>
</dbReference>
<dbReference type="GO" id="GO:0006886">
    <property type="term" value="P:intracellular protein transport"/>
    <property type="evidence" value="ECO:0007669"/>
    <property type="project" value="InterPro"/>
</dbReference>
<dbReference type="Gene3D" id="1.25.10.10">
    <property type="entry name" value="Leucine-rich Repeat Variant"/>
    <property type="match status" value="1"/>
</dbReference>
<dbReference type="EMBL" id="BLLF01009326">
    <property type="protein sequence ID" value="GFH33685.1"/>
    <property type="molecule type" value="Genomic_DNA"/>
</dbReference>
<evidence type="ECO:0000256" key="3">
    <source>
        <dbReference type="ARBA" id="ARBA00022927"/>
    </source>
</evidence>
<evidence type="ECO:0000259" key="5">
    <source>
        <dbReference type="Pfam" id="PF01602"/>
    </source>
</evidence>
<dbReference type="InterPro" id="IPR002553">
    <property type="entry name" value="Clathrin/coatomer_adapt-like_N"/>
</dbReference>
<accession>A0A6A0AML9</accession>
<dbReference type="InterPro" id="IPR050840">
    <property type="entry name" value="Adaptor_Complx_Large_Subunit"/>
</dbReference>
<feature type="domain" description="Clathrin/coatomer adaptor adaptin-like N-terminal" evidence="5">
    <location>
        <begin position="1"/>
        <end position="58"/>
    </location>
</feature>
<dbReference type="Pfam" id="PF01602">
    <property type="entry name" value="Adaptin_N"/>
    <property type="match status" value="1"/>
</dbReference>
<dbReference type="InterPro" id="IPR011989">
    <property type="entry name" value="ARM-like"/>
</dbReference>
<gene>
    <name evidence="6" type="ORF">HaLaN_33092</name>
</gene>
<keyword evidence="3" id="KW-0653">Protein transport</keyword>
<dbReference type="SUPFAM" id="SSF48371">
    <property type="entry name" value="ARM repeat"/>
    <property type="match status" value="1"/>
</dbReference>
<protein>
    <submittedName>
        <fullName evidence="6">Alpha_adaptinC2 domain-containing protein</fullName>
    </submittedName>
</protein>
<keyword evidence="2" id="KW-0813">Transport</keyword>
<evidence type="ECO:0000256" key="1">
    <source>
        <dbReference type="ARBA" id="ARBA00004308"/>
    </source>
</evidence>
<comment type="caution">
    <text evidence="6">The sequence shown here is derived from an EMBL/GenBank/DDBJ whole genome shotgun (WGS) entry which is preliminary data.</text>
</comment>
<comment type="subcellular location">
    <subcellularLocation>
        <location evidence="1">Endomembrane system</location>
    </subcellularLocation>
</comment>
<dbReference type="PANTHER" id="PTHR22780">
    <property type="entry name" value="ADAPTIN, ALPHA/GAMMA/EPSILON"/>
    <property type="match status" value="1"/>
</dbReference>
<dbReference type="GO" id="GO:0016192">
    <property type="term" value="P:vesicle-mediated transport"/>
    <property type="evidence" value="ECO:0007669"/>
    <property type="project" value="InterPro"/>
</dbReference>
<dbReference type="GO" id="GO:0030117">
    <property type="term" value="C:membrane coat"/>
    <property type="evidence" value="ECO:0007669"/>
    <property type="project" value="InterPro"/>
</dbReference>
<keyword evidence="4" id="KW-0472">Membrane</keyword>
<proteinExistence type="predicted"/>
<dbReference type="Proteomes" id="UP000485058">
    <property type="component" value="Unassembled WGS sequence"/>
</dbReference>
<reference evidence="6 7" key="1">
    <citation type="submission" date="2020-02" db="EMBL/GenBank/DDBJ databases">
        <title>Draft genome sequence of Haematococcus lacustris strain NIES-144.</title>
        <authorList>
            <person name="Morimoto D."/>
            <person name="Nakagawa S."/>
            <person name="Yoshida T."/>
            <person name="Sawayama S."/>
        </authorList>
    </citation>
    <scope>NUCLEOTIDE SEQUENCE [LARGE SCALE GENOMIC DNA]</scope>
    <source>
        <strain evidence="6 7">NIES-144</strain>
    </source>
</reference>
<feature type="non-terminal residue" evidence="6">
    <location>
        <position position="59"/>
    </location>
</feature>
<evidence type="ECO:0000313" key="7">
    <source>
        <dbReference type="Proteomes" id="UP000485058"/>
    </source>
</evidence>